<dbReference type="Proteomes" id="UP000772434">
    <property type="component" value="Unassembled WGS sequence"/>
</dbReference>
<comment type="caution">
    <text evidence="3">The sequence shown here is derived from an EMBL/GenBank/DDBJ whole genome shotgun (WGS) entry which is preliminary data.</text>
</comment>
<sequence length="89" mass="9996">MKLMLLPLACTAVMAYPSRKNKGLSNDARIDPPMNENQKEVAEKPHSSQFLATGDSTQILSITEDLIQTYLQKDFASKRQVSCDEDCEF</sequence>
<evidence type="ECO:0000313" key="4">
    <source>
        <dbReference type="Proteomes" id="UP000772434"/>
    </source>
</evidence>
<accession>A0A9P5PIB7</accession>
<evidence type="ECO:0000256" key="2">
    <source>
        <dbReference type="SAM" id="SignalP"/>
    </source>
</evidence>
<feature type="signal peptide" evidence="2">
    <location>
        <begin position="1"/>
        <end position="15"/>
    </location>
</feature>
<feature type="chain" id="PRO_5040468556" evidence="2">
    <location>
        <begin position="16"/>
        <end position="89"/>
    </location>
</feature>
<evidence type="ECO:0000256" key="1">
    <source>
        <dbReference type="SAM" id="MobiDB-lite"/>
    </source>
</evidence>
<name>A0A9P5PIB7_9AGAR</name>
<gene>
    <name evidence="3" type="ORF">BDP27DRAFT_1336400</name>
</gene>
<dbReference type="EMBL" id="JADNRY010000167">
    <property type="protein sequence ID" value="KAF9062605.1"/>
    <property type="molecule type" value="Genomic_DNA"/>
</dbReference>
<dbReference type="AlphaFoldDB" id="A0A9P5PIB7"/>
<evidence type="ECO:0000313" key="3">
    <source>
        <dbReference type="EMBL" id="KAF9062605.1"/>
    </source>
</evidence>
<reference evidence="3" key="1">
    <citation type="submission" date="2020-11" db="EMBL/GenBank/DDBJ databases">
        <authorList>
            <consortium name="DOE Joint Genome Institute"/>
            <person name="Ahrendt S."/>
            <person name="Riley R."/>
            <person name="Andreopoulos W."/>
            <person name="Labutti K."/>
            <person name="Pangilinan J."/>
            <person name="Ruiz-Duenas F.J."/>
            <person name="Barrasa J.M."/>
            <person name="Sanchez-Garcia M."/>
            <person name="Camarero S."/>
            <person name="Miyauchi S."/>
            <person name="Serrano A."/>
            <person name="Linde D."/>
            <person name="Babiker R."/>
            <person name="Drula E."/>
            <person name="Ayuso-Fernandez I."/>
            <person name="Pacheco R."/>
            <person name="Padilla G."/>
            <person name="Ferreira P."/>
            <person name="Barriuso J."/>
            <person name="Kellner H."/>
            <person name="Castanera R."/>
            <person name="Alfaro M."/>
            <person name="Ramirez L."/>
            <person name="Pisabarro A.G."/>
            <person name="Kuo A."/>
            <person name="Tritt A."/>
            <person name="Lipzen A."/>
            <person name="He G."/>
            <person name="Yan M."/>
            <person name="Ng V."/>
            <person name="Cullen D."/>
            <person name="Martin F."/>
            <person name="Rosso M.-N."/>
            <person name="Henrissat B."/>
            <person name="Hibbett D."/>
            <person name="Martinez A.T."/>
            <person name="Grigoriev I.V."/>
        </authorList>
    </citation>
    <scope>NUCLEOTIDE SEQUENCE</scope>
    <source>
        <strain evidence="3">AH 40177</strain>
    </source>
</reference>
<protein>
    <submittedName>
        <fullName evidence="3">Uncharacterized protein</fullName>
    </submittedName>
</protein>
<keyword evidence="2" id="KW-0732">Signal</keyword>
<feature type="compositionally biased region" description="Basic and acidic residues" evidence="1">
    <location>
        <begin position="37"/>
        <end position="46"/>
    </location>
</feature>
<feature type="region of interest" description="Disordered" evidence="1">
    <location>
        <begin position="21"/>
        <end position="48"/>
    </location>
</feature>
<keyword evidence="4" id="KW-1185">Reference proteome</keyword>
<proteinExistence type="predicted"/>
<feature type="non-terminal residue" evidence="3">
    <location>
        <position position="1"/>
    </location>
</feature>
<organism evidence="3 4">
    <name type="scientific">Rhodocollybia butyracea</name>
    <dbReference type="NCBI Taxonomy" id="206335"/>
    <lineage>
        <taxon>Eukaryota</taxon>
        <taxon>Fungi</taxon>
        <taxon>Dikarya</taxon>
        <taxon>Basidiomycota</taxon>
        <taxon>Agaricomycotina</taxon>
        <taxon>Agaricomycetes</taxon>
        <taxon>Agaricomycetidae</taxon>
        <taxon>Agaricales</taxon>
        <taxon>Marasmiineae</taxon>
        <taxon>Omphalotaceae</taxon>
        <taxon>Rhodocollybia</taxon>
    </lineage>
</organism>